<protein>
    <submittedName>
        <fullName evidence="1">Uncharacterized protein</fullName>
    </submittedName>
</protein>
<dbReference type="AlphaFoldDB" id="A0A438EN38"/>
<dbReference type="PANTHER" id="PTHR43267:SF2">
    <property type="entry name" value="TRNA THREONYLCARBAMOYLADENOSINE DEHYDRATASE 1-RELATED"/>
    <property type="match status" value="1"/>
</dbReference>
<evidence type="ECO:0000313" key="2">
    <source>
        <dbReference type="Proteomes" id="UP000288805"/>
    </source>
</evidence>
<dbReference type="PANTHER" id="PTHR43267">
    <property type="entry name" value="TRNA THREONYLCARBAMOYLADENOSINE DEHYDRATASE"/>
    <property type="match status" value="1"/>
</dbReference>
<dbReference type="InterPro" id="IPR045886">
    <property type="entry name" value="ThiF/MoeB/HesA"/>
</dbReference>
<evidence type="ECO:0000313" key="1">
    <source>
        <dbReference type="EMBL" id="RVW49156.1"/>
    </source>
</evidence>
<gene>
    <name evidence="1" type="ORF">CK203_087472</name>
</gene>
<name>A0A438EN38_VITVI</name>
<accession>A0A438EN38</accession>
<proteinExistence type="predicted"/>
<dbReference type="Proteomes" id="UP000288805">
    <property type="component" value="Unassembled WGS sequence"/>
</dbReference>
<dbReference type="EMBL" id="QGNW01001231">
    <property type="protein sequence ID" value="RVW49156.1"/>
    <property type="molecule type" value="Genomic_DNA"/>
</dbReference>
<organism evidence="1 2">
    <name type="scientific">Vitis vinifera</name>
    <name type="common">Grape</name>
    <dbReference type="NCBI Taxonomy" id="29760"/>
    <lineage>
        <taxon>Eukaryota</taxon>
        <taxon>Viridiplantae</taxon>
        <taxon>Streptophyta</taxon>
        <taxon>Embryophyta</taxon>
        <taxon>Tracheophyta</taxon>
        <taxon>Spermatophyta</taxon>
        <taxon>Magnoliopsida</taxon>
        <taxon>eudicotyledons</taxon>
        <taxon>Gunneridae</taxon>
        <taxon>Pentapetalae</taxon>
        <taxon>rosids</taxon>
        <taxon>Vitales</taxon>
        <taxon>Vitaceae</taxon>
        <taxon>Viteae</taxon>
        <taxon>Vitis</taxon>
    </lineage>
</organism>
<sequence>MSSLRLSSPQTWTNASLHPEMEMVLCLTLIIGRSNFGLRPTKNWNPLSLSIISLNFFVLGPLLGVDNLPFQLKYLRRNTYLGYEIELTRPFTNNAKSDGDEGHCRVMAMKLGFTLQLGTIAGVGLAIPNARHAEEVRHRLRKDYGIEGGIPVVFSLEKPKVKLLPFKGSNEKRESFRLPVRMIACYFEVHTEPVVNLDTDHYHILHQRLIEHEELLYGTAMQVQGNLMIP</sequence>
<reference evidence="1 2" key="1">
    <citation type="journal article" date="2018" name="PLoS Genet.">
        <title>Population sequencing reveals clonal diversity and ancestral inbreeding in the grapevine cultivar Chardonnay.</title>
        <authorList>
            <person name="Roach M.J."/>
            <person name="Johnson D.L."/>
            <person name="Bohlmann J."/>
            <person name="van Vuuren H.J."/>
            <person name="Jones S.J."/>
            <person name="Pretorius I.S."/>
            <person name="Schmidt S.A."/>
            <person name="Borneman A.R."/>
        </authorList>
    </citation>
    <scope>NUCLEOTIDE SEQUENCE [LARGE SCALE GENOMIC DNA]</scope>
    <source>
        <strain evidence="2">cv. Chardonnay</strain>
        <tissue evidence="1">Leaf</tissue>
    </source>
</reference>
<comment type="caution">
    <text evidence="1">The sequence shown here is derived from an EMBL/GenBank/DDBJ whole genome shotgun (WGS) entry which is preliminary data.</text>
</comment>